<dbReference type="Gramene" id="Solyc02g084100.2.1">
    <property type="protein sequence ID" value="Solyc02g084100.2.1"/>
    <property type="gene ID" value="Solyc02g084100.2"/>
</dbReference>
<dbReference type="PaxDb" id="4081-Solyc02g084100.1.1"/>
<evidence type="ECO:0000313" key="2">
    <source>
        <dbReference type="Proteomes" id="UP000004994"/>
    </source>
</evidence>
<keyword evidence="2" id="KW-1185">Reference proteome</keyword>
<reference evidence="1" key="1">
    <citation type="journal article" date="2012" name="Nature">
        <title>The tomato genome sequence provides insights into fleshy fruit evolution.</title>
        <authorList>
            <consortium name="Tomato Genome Consortium"/>
        </authorList>
    </citation>
    <scope>NUCLEOTIDE SEQUENCE [LARGE SCALE GENOMIC DNA]</scope>
    <source>
        <strain evidence="1">cv. Heinz 1706</strain>
    </source>
</reference>
<accession>A0A3Q7F915</accession>
<reference evidence="1" key="2">
    <citation type="submission" date="2019-01" db="UniProtKB">
        <authorList>
            <consortium name="EnsemblPlants"/>
        </authorList>
    </citation>
    <scope>IDENTIFICATION</scope>
    <source>
        <strain evidence="1">cv. Heinz 1706</strain>
    </source>
</reference>
<organism evidence="1">
    <name type="scientific">Solanum lycopersicum</name>
    <name type="common">Tomato</name>
    <name type="synonym">Lycopersicon esculentum</name>
    <dbReference type="NCBI Taxonomy" id="4081"/>
    <lineage>
        <taxon>Eukaryota</taxon>
        <taxon>Viridiplantae</taxon>
        <taxon>Streptophyta</taxon>
        <taxon>Embryophyta</taxon>
        <taxon>Tracheophyta</taxon>
        <taxon>Spermatophyta</taxon>
        <taxon>Magnoliopsida</taxon>
        <taxon>eudicotyledons</taxon>
        <taxon>Gunneridae</taxon>
        <taxon>Pentapetalae</taxon>
        <taxon>asterids</taxon>
        <taxon>lamiids</taxon>
        <taxon>Solanales</taxon>
        <taxon>Solanaceae</taxon>
        <taxon>Solanoideae</taxon>
        <taxon>Solaneae</taxon>
        <taxon>Solanum</taxon>
        <taxon>Solanum subgen. Lycopersicon</taxon>
    </lineage>
</organism>
<dbReference type="Proteomes" id="UP000004994">
    <property type="component" value="Chromosome 2"/>
</dbReference>
<sequence>MADQDQFSDLDILPSDNMSLLEFMHAVDGRSRSRILHWIFPLSTLHQVSVAIGIGTCCVKVVAQFVYHEDVEVLSSLEVQLNLFSLELMKLLLVTTPQVLDCDFLEPKVFILVRQPGKASPLGNRGLLPLGVLCLLFAWFNLSLRKNRPNDKGELGPAVDCGKVDDNGSSNVVPSFEGSSDVNFLLEDHQMLYLLLKNHLKLYLLLKDHLELYFLVGQLLESPTKDRGKVYLPMLAFNYRIRL</sequence>
<protein>
    <submittedName>
        <fullName evidence="1">Uncharacterized protein</fullName>
    </submittedName>
</protein>
<name>A0A3Q7F915_SOLLC</name>
<dbReference type="EnsemblPlants" id="Solyc02g084100.2.1">
    <property type="protein sequence ID" value="Solyc02g084100.2.1"/>
    <property type="gene ID" value="Solyc02g084100.2"/>
</dbReference>
<dbReference type="InParanoid" id="A0A3Q7F915"/>
<proteinExistence type="predicted"/>
<dbReference type="AlphaFoldDB" id="A0A3Q7F915"/>
<evidence type="ECO:0000313" key="1">
    <source>
        <dbReference type="EnsemblPlants" id="Solyc02g084100.2.1"/>
    </source>
</evidence>